<dbReference type="InterPro" id="IPR011006">
    <property type="entry name" value="CheY-like_superfamily"/>
</dbReference>
<dbReference type="Proteomes" id="UP001628164">
    <property type="component" value="Unassembled WGS sequence"/>
</dbReference>
<dbReference type="CDD" id="cd00383">
    <property type="entry name" value="trans_reg_C"/>
    <property type="match status" value="1"/>
</dbReference>
<name>A0ABQ6PG93_9GAMM</name>
<protein>
    <submittedName>
        <fullName evidence="8">Response regulator QseB</fullName>
    </submittedName>
</protein>
<dbReference type="CDD" id="cd17624">
    <property type="entry name" value="REC_OmpR_PmrA-like"/>
    <property type="match status" value="1"/>
</dbReference>
<dbReference type="SUPFAM" id="SSF46894">
    <property type="entry name" value="C-terminal effector domain of the bipartite response regulators"/>
    <property type="match status" value="1"/>
</dbReference>
<evidence type="ECO:0000313" key="8">
    <source>
        <dbReference type="EMBL" id="GMN89747.1"/>
    </source>
</evidence>
<evidence type="ECO:0000256" key="3">
    <source>
        <dbReference type="ARBA" id="ARBA00023163"/>
    </source>
</evidence>
<feature type="modified residue" description="4-aspartylphosphate" evidence="4">
    <location>
        <position position="66"/>
    </location>
</feature>
<dbReference type="SMART" id="SM00862">
    <property type="entry name" value="Trans_reg_C"/>
    <property type="match status" value="1"/>
</dbReference>
<keyword evidence="4" id="KW-0597">Phosphoprotein</keyword>
<evidence type="ECO:0000259" key="6">
    <source>
        <dbReference type="PROSITE" id="PS50110"/>
    </source>
</evidence>
<dbReference type="InterPro" id="IPR001789">
    <property type="entry name" value="Sig_transdc_resp-reg_receiver"/>
</dbReference>
<dbReference type="Pfam" id="PF00486">
    <property type="entry name" value="Trans_reg_C"/>
    <property type="match status" value="1"/>
</dbReference>
<dbReference type="PROSITE" id="PS51755">
    <property type="entry name" value="OMPR_PHOB"/>
    <property type="match status" value="1"/>
</dbReference>
<dbReference type="Gene3D" id="3.40.50.2300">
    <property type="match status" value="1"/>
</dbReference>
<evidence type="ECO:0000259" key="7">
    <source>
        <dbReference type="PROSITE" id="PS51755"/>
    </source>
</evidence>
<dbReference type="Pfam" id="PF00072">
    <property type="entry name" value="Response_reg"/>
    <property type="match status" value="1"/>
</dbReference>
<keyword evidence="2 5" id="KW-0238">DNA-binding</keyword>
<dbReference type="InterPro" id="IPR016032">
    <property type="entry name" value="Sig_transdc_resp-reg_C-effctor"/>
</dbReference>
<evidence type="ECO:0000313" key="9">
    <source>
        <dbReference type="Proteomes" id="UP001628164"/>
    </source>
</evidence>
<keyword evidence="9" id="KW-1185">Reference proteome</keyword>
<reference evidence="8 9" key="1">
    <citation type="journal article" date="2024" name="Dis. Aquat. Organ.">
        <title>Francisella sciaenopsi sp. nov. isolated from diseased red drum Sciaenops ocellatus in Florida, USA.</title>
        <authorList>
            <person name="Kawahara M."/>
            <person name="Cody T.T."/>
            <person name="Yanong R.P.E."/>
            <person name="Henderson E."/>
            <person name="Yazdi Z."/>
            <person name="Soto E."/>
        </authorList>
    </citation>
    <scope>NUCLEOTIDE SEQUENCE [LARGE SCALE GENOMIC DNA]</scope>
    <source>
        <strain evidence="8 9">R22-20-7</strain>
    </source>
</reference>
<dbReference type="Gene3D" id="6.10.250.690">
    <property type="match status" value="1"/>
</dbReference>
<evidence type="ECO:0000256" key="2">
    <source>
        <dbReference type="ARBA" id="ARBA00023125"/>
    </source>
</evidence>
<keyword evidence="1" id="KW-0805">Transcription regulation</keyword>
<dbReference type="Gene3D" id="1.10.10.10">
    <property type="entry name" value="Winged helix-like DNA-binding domain superfamily/Winged helix DNA-binding domain"/>
    <property type="match status" value="1"/>
</dbReference>
<feature type="domain" description="Response regulatory" evidence="6">
    <location>
        <begin position="17"/>
        <end position="131"/>
    </location>
</feature>
<sequence>MISIFYKFYNSIGEFMRLLLAEDDLNLGEGLLEALQKEGLIVNLVSDGEAAQTFIESGLYDIVVLDIGMPIKTGLEVLRNVRNKGIKVPIILLTARDGLEDRIKGLDLGADDYLTKPFELKELVARIKAISRRIDTRSGKSTKEEIKFGDYSFNPSSETVTKDGVIIPVSKKELALLAILVQNAGRVVPKTQLLEEVYSTDKEMDTNTLEVHMHNLRKKINIPNFIQTIRGVGYFVQKDKVVK</sequence>
<proteinExistence type="predicted"/>
<dbReference type="SMART" id="SM00448">
    <property type="entry name" value="REC"/>
    <property type="match status" value="1"/>
</dbReference>
<comment type="caution">
    <text evidence="8">The sequence shown here is derived from an EMBL/GenBank/DDBJ whole genome shotgun (WGS) entry which is preliminary data.</text>
</comment>
<feature type="DNA-binding region" description="OmpR/PhoB-type" evidence="5">
    <location>
        <begin position="143"/>
        <end position="238"/>
    </location>
</feature>
<evidence type="ECO:0000256" key="1">
    <source>
        <dbReference type="ARBA" id="ARBA00023015"/>
    </source>
</evidence>
<organism evidence="8 9">
    <name type="scientific">Francisella sciaenopsi</name>
    <dbReference type="NCBI Taxonomy" id="3055034"/>
    <lineage>
        <taxon>Bacteria</taxon>
        <taxon>Pseudomonadati</taxon>
        <taxon>Pseudomonadota</taxon>
        <taxon>Gammaproteobacteria</taxon>
        <taxon>Thiotrichales</taxon>
        <taxon>Francisellaceae</taxon>
        <taxon>Francisella</taxon>
    </lineage>
</organism>
<dbReference type="PANTHER" id="PTHR48111">
    <property type="entry name" value="REGULATOR OF RPOS"/>
    <property type="match status" value="1"/>
</dbReference>
<dbReference type="PROSITE" id="PS50110">
    <property type="entry name" value="RESPONSE_REGULATORY"/>
    <property type="match status" value="1"/>
</dbReference>
<dbReference type="InterPro" id="IPR036388">
    <property type="entry name" value="WH-like_DNA-bd_sf"/>
</dbReference>
<dbReference type="EMBL" id="BTHG01000004">
    <property type="protein sequence ID" value="GMN89747.1"/>
    <property type="molecule type" value="Genomic_DNA"/>
</dbReference>
<evidence type="ECO:0000256" key="5">
    <source>
        <dbReference type="PROSITE-ProRule" id="PRU01091"/>
    </source>
</evidence>
<evidence type="ECO:0000256" key="4">
    <source>
        <dbReference type="PROSITE-ProRule" id="PRU00169"/>
    </source>
</evidence>
<feature type="domain" description="OmpR/PhoB-type" evidence="7">
    <location>
        <begin position="143"/>
        <end position="238"/>
    </location>
</feature>
<dbReference type="InterPro" id="IPR001867">
    <property type="entry name" value="OmpR/PhoB-type_DNA-bd"/>
</dbReference>
<dbReference type="SUPFAM" id="SSF52172">
    <property type="entry name" value="CheY-like"/>
    <property type="match status" value="1"/>
</dbReference>
<dbReference type="PANTHER" id="PTHR48111:SF67">
    <property type="entry name" value="TRANSCRIPTIONAL REGULATORY PROTEIN TCTD"/>
    <property type="match status" value="1"/>
</dbReference>
<keyword evidence="3" id="KW-0804">Transcription</keyword>
<dbReference type="InterPro" id="IPR039420">
    <property type="entry name" value="WalR-like"/>
</dbReference>
<accession>A0ABQ6PG93</accession>
<gene>
    <name evidence="8" type="primary">qseB</name>
    <name evidence="8" type="ORF">fsci_12330</name>
</gene>